<evidence type="ECO:0000256" key="1">
    <source>
        <dbReference type="SAM" id="MobiDB-lite"/>
    </source>
</evidence>
<feature type="compositionally biased region" description="Polar residues" evidence="1">
    <location>
        <begin position="158"/>
        <end position="170"/>
    </location>
</feature>
<organism evidence="2 3">
    <name type="scientific">Panagrellus redivivus</name>
    <name type="common">Microworm</name>
    <dbReference type="NCBI Taxonomy" id="6233"/>
    <lineage>
        <taxon>Eukaryota</taxon>
        <taxon>Metazoa</taxon>
        <taxon>Ecdysozoa</taxon>
        <taxon>Nematoda</taxon>
        <taxon>Chromadorea</taxon>
        <taxon>Rhabditida</taxon>
        <taxon>Tylenchina</taxon>
        <taxon>Panagrolaimomorpha</taxon>
        <taxon>Panagrolaimoidea</taxon>
        <taxon>Panagrolaimidae</taxon>
        <taxon>Panagrellus</taxon>
    </lineage>
</organism>
<dbReference type="Proteomes" id="UP000492821">
    <property type="component" value="Unassembled WGS sequence"/>
</dbReference>
<feature type="compositionally biased region" description="Polar residues" evidence="1">
    <location>
        <begin position="186"/>
        <end position="204"/>
    </location>
</feature>
<evidence type="ECO:0000313" key="2">
    <source>
        <dbReference type="Proteomes" id="UP000492821"/>
    </source>
</evidence>
<evidence type="ECO:0000313" key="3">
    <source>
        <dbReference type="WBParaSite" id="Pan_g14427.t1"/>
    </source>
</evidence>
<dbReference type="AlphaFoldDB" id="A0A7E4UZM7"/>
<dbReference type="WBParaSite" id="Pan_g14427.t1">
    <property type="protein sequence ID" value="Pan_g14427.t1"/>
    <property type="gene ID" value="Pan_g14427"/>
</dbReference>
<feature type="region of interest" description="Disordered" evidence="1">
    <location>
        <begin position="158"/>
        <end position="208"/>
    </location>
</feature>
<sequence length="428" mass="46420">MESRSSSKPFRQVYLPTPEEISLTVPKSPKGTNIFGKKVSIEWHHSPSMLPASKRAALVREEPCNAASWTELGSFNESSEEEDDTEHSHVAQNWSRFHPLHSSDTQHPWRPSSAARDRLTAVTDLGETIKNSMKEQIMVMPPGNSNATQDFGNMNLVSPAPTTSSCSNDGSPLKRKNSIDVYGSPVRSNQTVSSADFETPTRPTSELDDFHTPVVKRARTDSTKSGSASPSMKTQAGYGISVVQTPKTSRKRGYLSALGTPMASSTPTIANRVPRKSVFKPPMEKIKELSPVKAAAASITTSNAEYEDSFDDPNFNIAFICSPTKADTGTSSNTSVPPLPINTSNKNGPSSSSSNITPPGSSVESNPPPVRPSEDNVDDSFWDDTPIIFNDEKASPTASLPEPSKPEPVPRPADDPYDSFDEDKVFDF</sequence>
<proteinExistence type="predicted"/>
<keyword evidence="2" id="KW-1185">Reference proteome</keyword>
<name>A0A7E4UZM7_PANRE</name>
<feature type="region of interest" description="Disordered" evidence="1">
    <location>
        <begin position="326"/>
        <end position="428"/>
    </location>
</feature>
<feature type="compositionally biased region" description="Low complexity" evidence="1">
    <location>
        <begin position="342"/>
        <end position="362"/>
    </location>
</feature>
<protein>
    <submittedName>
        <fullName evidence="3">BLM_N domain-containing protein</fullName>
    </submittedName>
</protein>
<feature type="compositionally biased region" description="Polar residues" evidence="1">
    <location>
        <begin position="326"/>
        <end position="336"/>
    </location>
</feature>
<reference evidence="2" key="1">
    <citation type="journal article" date="2013" name="Genetics">
        <title>The draft genome and transcriptome of Panagrellus redivivus are shaped by the harsh demands of a free-living lifestyle.</title>
        <authorList>
            <person name="Srinivasan J."/>
            <person name="Dillman A.R."/>
            <person name="Macchietto M.G."/>
            <person name="Heikkinen L."/>
            <person name="Lakso M."/>
            <person name="Fracchia K.M."/>
            <person name="Antoshechkin I."/>
            <person name="Mortazavi A."/>
            <person name="Wong G."/>
            <person name="Sternberg P.W."/>
        </authorList>
    </citation>
    <scope>NUCLEOTIDE SEQUENCE [LARGE SCALE GENOMIC DNA]</scope>
    <source>
        <strain evidence="2">MT8872</strain>
    </source>
</reference>
<accession>A0A7E4UZM7</accession>
<reference evidence="3" key="2">
    <citation type="submission" date="2020-10" db="UniProtKB">
        <authorList>
            <consortium name="WormBaseParasite"/>
        </authorList>
    </citation>
    <scope>IDENTIFICATION</scope>
</reference>